<evidence type="ECO:0000313" key="8">
    <source>
        <dbReference type="WBParaSite" id="nRc.2.0.1.t01988-RA"/>
    </source>
</evidence>
<organism evidence="7 8">
    <name type="scientific">Romanomermis culicivorax</name>
    <name type="common">Nematode worm</name>
    <dbReference type="NCBI Taxonomy" id="13658"/>
    <lineage>
        <taxon>Eukaryota</taxon>
        <taxon>Metazoa</taxon>
        <taxon>Ecdysozoa</taxon>
        <taxon>Nematoda</taxon>
        <taxon>Enoplea</taxon>
        <taxon>Dorylaimia</taxon>
        <taxon>Mermithida</taxon>
        <taxon>Mermithoidea</taxon>
        <taxon>Mermithidae</taxon>
        <taxon>Romanomermis</taxon>
    </lineage>
</organism>
<dbReference type="AlphaFoldDB" id="A0A915HJ14"/>
<feature type="transmembrane region" description="Helical" evidence="5">
    <location>
        <begin position="308"/>
        <end position="328"/>
    </location>
</feature>
<evidence type="ECO:0000256" key="3">
    <source>
        <dbReference type="ARBA" id="ARBA00022989"/>
    </source>
</evidence>
<sequence length="387" mass="43696">MVKDSRKLVVEYGVLSKQESGYRGGNQCEKTVSGTNFTMDANDYYSDNRSSESGEISIDEDWLDVKSAADLADYVLYGFSFPSILANLHVLYASYKLYHRTFDPGHMLVASLTSADALTCAMHQLYVVLSRFVMSQSHVLLSAQMFLTWVSYSASGFSLLLLNVEKFLYFYCPLHYASTVTGRTALTAIAACWTLCTVYAGALLFWAASDCGSDFCLVPNQTMFYWYVILFSILPVLSSAFLSTYLWFVVKAIRRKTQGVTVSTGQQLKTNVFIFTVTAWVVLSWLPARGHYIFLLEDTSLSSAWFGLIANYVLLLSPMVNPILTILVDTNYRVFTKKTLVSMQSQYKRLSRSINVTEETYKLSHYPTLLSHKLQRPDFATIVEISF</sequence>
<protein>
    <submittedName>
        <fullName evidence="8">G-protein coupled receptors family 1 profile domain-containing protein</fullName>
    </submittedName>
</protein>
<dbReference type="PANTHER" id="PTHR21643">
    <property type="entry name" value="G-PROTEIN COUPLED RECEPTORS FAMILY 1 PROFILE DOMAIN-CONTAINING PROTEIN-RELATED"/>
    <property type="match status" value="1"/>
</dbReference>
<keyword evidence="2 5" id="KW-0812">Transmembrane</keyword>
<keyword evidence="3 5" id="KW-1133">Transmembrane helix</keyword>
<comment type="subcellular location">
    <subcellularLocation>
        <location evidence="1">Membrane</location>
    </subcellularLocation>
</comment>
<evidence type="ECO:0000256" key="5">
    <source>
        <dbReference type="SAM" id="Phobius"/>
    </source>
</evidence>
<feature type="transmembrane region" description="Helical" evidence="5">
    <location>
        <begin position="185"/>
        <end position="208"/>
    </location>
</feature>
<dbReference type="InterPro" id="IPR039952">
    <property type="entry name" value="Aex-2"/>
</dbReference>
<dbReference type="PANTHER" id="PTHR21643:SF6">
    <property type="entry name" value="G-PROTEIN COUPLED RECEPTORS FAMILY 1 PROFILE DOMAIN-CONTAINING PROTEIN"/>
    <property type="match status" value="1"/>
</dbReference>
<evidence type="ECO:0000256" key="4">
    <source>
        <dbReference type="ARBA" id="ARBA00023136"/>
    </source>
</evidence>
<dbReference type="CDD" id="cd00637">
    <property type="entry name" value="7tm_classA_rhodopsin-like"/>
    <property type="match status" value="1"/>
</dbReference>
<evidence type="ECO:0000256" key="2">
    <source>
        <dbReference type="ARBA" id="ARBA00022692"/>
    </source>
</evidence>
<evidence type="ECO:0000256" key="1">
    <source>
        <dbReference type="ARBA" id="ARBA00004370"/>
    </source>
</evidence>
<dbReference type="OMA" id="CWLFNIV"/>
<feature type="transmembrane region" description="Helical" evidence="5">
    <location>
        <begin position="224"/>
        <end position="250"/>
    </location>
</feature>
<feature type="domain" description="G-protein coupled receptors family 1 profile" evidence="6">
    <location>
        <begin position="86"/>
        <end position="325"/>
    </location>
</feature>
<feature type="transmembrane region" description="Helical" evidence="5">
    <location>
        <begin position="74"/>
        <end position="95"/>
    </location>
</feature>
<dbReference type="Proteomes" id="UP000887565">
    <property type="component" value="Unplaced"/>
</dbReference>
<feature type="transmembrane region" description="Helical" evidence="5">
    <location>
        <begin position="271"/>
        <end position="288"/>
    </location>
</feature>
<dbReference type="GO" id="GO:0016020">
    <property type="term" value="C:membrane"/>
    <property type="evidence" value="ECO:0007669"/>
    <property type="project" value="UniProtKB-SubCell"/>
</dbReference>
<dbReference type="WBParaSite" id="nRc.2.0.1.t01988-RA">
    <property type="protein sequence ID" value="nRc.2.0.1.t01988-RA"/>
    <property type="gene ID" value="nRc.2.0.1.g01988"/>
</dbReference>
<dbReference type="InterPro" id="IPR017452">
    <property type="entry name" value="GPCR_Rhodpsn_7TM"/>
</dbReference>
<dbReference type="PROSITE" id="PS50262">
    <property type="entry name" value="G_PROTEIN_RECEP_F1_2"/>
    <property type="match status" value="1"/>
</dbReference>
<keyword evidence="7" id="KW-1185">Reference proteome</keyword>
<dbReference type="InterPro" id="IPR000276">
    <property type="entry name" value="GPCR_Rhodpsn"/>
</dbReference>
<keyword evidence="4 5" id="KW-0472">Membrane</keyword>
<feature type="transmembrane region" description="Helical" evidence="5">
    <location>
        <begin position="146"/>
        <end position="164"/>
    </location>
</feature>
<evidence type="ECO:0000259" key="6">
    <source>
        <dbReference type="PROSITE" id="PS50262"/>
    </source>
</evidence>
<reference evidence="8" key="1">
    <citation type="submission" date="2022-11" db="UniProtKB">
        <authorList>
            <consortium name="WormBaseParasite"/>
        </authorList>
    </citation>
    <scope>IDENTIFICATION</scope>
</reference>
<dbReference type="GO" id="GO:0008188">
    <property type="term" value="F:neuropeptide receptor activity"/>
    <property type="evidence" value="ECO:0007669"/>
    <property type="project" value="InterPro"/>
</dbReference>
<name>A0A915HJ14_ROMCU</name>
<proteinExistence type="predicted"/>
<evidence type="ECO:0000313" key="7">
    <source>
        <dbReference type="Proteomes" id="UP000887565"/>
    </source>
</evidence>
<accession>A0A915HJ14</accession>
<dbReference type="SUPFAM" id="SSF81321">
    <property type="entry name" value="Family A G protein-coupled receptor-like"/>
    <property type="match status" value="1"/>
</dbReference>
<dbReference type="Pfam" id="PF00001">
    <property type="entry name" value="7tm_1"/>
    <property type="match status" value="1"/>
</dbReference>
<dbReference type="Gene3D" id="1.20.1070.10">
    <property type="entry name" value="Rhodopsin 7-helix transmembrane proteins"/>
    <property type="match status" value="1"/>
</dbReference>